<dbReference type="PRINTS" id="PR00344">
    <property type="entry name" value="BCTRLSENSOR"/>
</dbReference>
<dbReference type="STRING" id="576118.SAMN05216216_10455"/>
<evidence type="ECO:0000256" key="3">
    <source>
        <dbReference type="ARBA" id="ARBA00012438"/>
    </source>
</evidence>
<dbReference type="EMBL" id="FNFY01000004">
    <property type="protein sequence ID" value="SDK50629.1"/>
    <property type="molecule type" value="Genomic_DNA"/>
</dbReference>
<dbReference type="OrthoDB" id="9786919at2"/>
<keyword evidence="7" id="KW-0808">Transferase</keyword>
<keyword evidence="19" id="KW-1185">Reference proteome</keyword>
<dbReference type="InterPro" id="IPR036097">
    <property type="entry name" value="HisK_dim/P_sf"/>
</dbReference>
<dbReference type="PROSITE" id="PS50109">
    <property type="entry name" value="HIS_KIN"/>
    <property type="match status" value="1"/>
</dbReference>
<feature type="domain" description="HAMP" evidence="17">
    <location>
        <begin position="178"/>
        <end position="231"/>
    </location>
</feature>
<keyword evidence="11" id="KW-0067">ATP-binding</keyword>
<evidence type="ECO:0000256" key="15">
    <source>
        <dbReference type="SAM" id="Phobius"/>
    </source>
</evidence>
<dbReference type="EC" id="2.7.13.3" evidence="3"/>
<dbReference type="InterPro" id="IPR041610">
    <property type="entry name" value="ArlS_N"/>
</dbReference>
<evidence type="ECO:0000256" key="13">
    <source>
        <dbReference type="ARBA" id="ARBA00023012"/>
    </source>
</evidence>
<dbReference type="InterPro" id="IPR003594">
    <property type="entry name" value="HATPase_dom"/>
</dbReference>
<evidence type="ECO:0000313" key="18">
    <source>
        <dbReference type="EMBL" id="SDK50629.1"/>
    </source>
</evidence>
<dbReference type="SMART" id="SM00304">
    <property type="entry name" value="HAMP"/>
    <property type="match status" value="1"/>
</dbReference>
<dbReference type="CDD" id="cd00082">
    <property type="entry name" value="HisKA"/>
    <property type="match status" value="1"/>
</dbReference>
<dbReference type="Gene3D" id="3.30.565.10">
    <property type="entry name" value="Histidine kinase-like ATPase, C-terminal domain"/>
    <property type="match status" value="1"/>
</dbReference>
<keyword evidence="8 15" id="KW-0812">Transmembrane</keyword>
<evidence type="ECO:0000256" key="8">
    <source>
        <dbReference type="ARBA" id="ARBA00022692"/>
    </source>
</evidence>
<dbReference type="PANTHER" id="PTHR45528">
    <property type="entry name" value="SENSOR HISTIDINE KINASE CPXA"/>
    <property type="match status" value="1"/>
</dbReference>
<name>A0A1G9CG62_9BACL</name>
<dbReference type="InterPro" id="IPR050398">
    <property type="entry name" value="HssS/ArlS-like"/>
</dbReference>
<protein>
    <recommendedName>
        <fullName evidence="4">Signal transduction histidine-protein kinase ArlS</fullName>
        <ecNumber evidence="3">2.7.13.3</ecNumber>
    </recommendedName>
</protein>
<dbReference type="SUPFAM" id="SSF47384">
    <property type="entry name" value="Homodimeric domain of signal transducing histidine kinase"/>
    <property type="match status" value="1"/>
</dbReference>
<evidence type="ECO:0000313" key="19">
    <source>
        <dbReference type="Proteomes" id="UP000199008"/>
    </source>
</evidence>
<keyword evidence="5" id="KW-1003">Cell membrane</keyword>
<evidence type="ECO:0000256" key="6">
    <source>
        <dbReference type="ARBA" id="ARBA00022553"/>
    </source>
</evidence>
<dbReference type="GO" id="GO:0005524">
    <property type="term" value="F:ATP binding"/>
    <property type="evidence" value="ECO:0007669"/>
    <property type="project" value="UniProtKB-KW"/>
</dbReference>
<dbReference type="Pfam" id="PF18719">
    <property type="entry name" value="ArlS_N"/>
    <property type="match status" value="1"/>
</dbReference>
<dbReference type="Pfam" id="PF02518">
    <property type="entry name" value="HATPase_c"/>
    <property type="match status" value="1"/>
</dbReference>
<dbReference type="InterPro" id="IPR005467">
    <property type="entry name" value="His_kinase_dom"/>
</dbReference>
<dbReference type="GO" id="GO:0000155">
    <property type="term" value="F:phosphorelay sensor kinase activity"/>
    <property type="evidence" value="ECO:0007669"/>
    <property type="project" value="InterPro"/>
</dbReference>
<dbReference type="Pfam" id="PF00512">
    <property type="entry name" value="HisKA"/>
    <property type="match status" value="1"/>
</dbReference>
<feature type="transmembrane region" description="Helical" evidence="15">
    <location>
        <begin position="154"/>
        <end position="176"/>
    </location>
</feature>
<dbReference type="Proteomes" id="UP000199008">
    <property type="component" value="Unassembled WGS sequence"/>
</dbReference>
<evidence type="ECO:0000259" key="16">
    <source>
        <dbReference type="PROSITE" id="PS50109"/>
    </source>
</evidence>
<reference evidence="19" key="1">
    <citation type="submission" date="2016-10" db="EMBL/GenBank/DDBJ databases">
        <authorList>
            <person name="Varghese N."/>
            <person name="Submissions S."/>
        </authorList>
    </citation>
    <scope>NUCLEOTIDE SEQUENCE [LARGE SCALE GENOMIC DNA]</scope>
    <source>
        <strain evidence="19">CGMCC 1.8895</strain>
    </source>
</reference>
<keyword evidence="12 15" id="KW-1133">Transmembrane helix</keyword>
<dbReference type="InterPro" id="IPR003661">
    <property type="entry name" value="HisK_dim/P_dom"/>
</dbReference>
<dbReference type="InterPro" id="IPR004358">
    <property type="entry name" value="Sig_transdc_His_kin-like_C"/>
</dbReference>
<evidence type="ECO:0000256" key="12">
    <source>
        <dbReference type="ARBA" id="ARBA00022989"/>
    </source>
</evidence>
<dbReference type="RefSeq" id="WP_092984804.1">
    <property type="nucleotide sequence ID" value="NZ_FNFY01000004.1"/>
</dbReference>
<dbReference type="PANTHER" id="PTHR45528:SF12">
    <property type="entry name" value="SENSOR HISTIDINE KINASE ARSS"/>
    <property type="match status" value="1"/>
</dbReference>
<dbReference type="FunFam" id="3.30.565.10:FF:000006">
    <property type="entry name" value="Sensor histidine kinase WalK"/>
    <property type="match status" value="1"/>
</dbReference>
<evidence type="ECO:0000256" key="11">
    <source>
        <dbReference type="ARBA" id="ARBA00022840"/>
    </source>
</evidence>
<evidence type="ECO:0000256" key="14">
    <source>
        <dbReference type="ARBA" id="ARBA00023136"/>
    </source>
</evidence>
<organism evidence="18 19">
    <name type="scientific">Lacicoccus qingdaonensis</name>
    <dbReference type="NCBI Taxonomy" id="576118"/>
    <lineage>
        <taxon>Bacteria</taxon>
        <taxon>Bacillati</taxon>
        <taxon>Bacillota</taxon>
        <taxon>Bacilli</taxon>
        <taxon>Bacillales</taxon>
        <taxon>Salinicoccaceae</taxon>
        <taxon>Lacicoccus</taxon>
    </lineage>
</organism>
<evidence type="ECO:0000256" key="5">
    <source>
        <dbReference type="ARBA" id="ARBA00022475"/>
    </source>
</evidence>
<proteinExistence type="predicted"/>
<dbReference type="SUPFAM" id="SSF55874">
    <property type="entry name" value="ATPase domain of HSP90 chaperone/DNA topoisomerase II/histidine kinase"/>
    <property type="match status" value="1"/>
</dbReference>
<keyword evidence="13" id="KW-0902">Two-component regulatory system</keyword>
<dbReference type="InterPro" id="IPR036890">
    <property type="entry name" value="HATPase_C_sf"/>
</dbReference>
<gene>
    <name evidence="18" type="ORF">SAMN05216216_10455</name>
</gene>
<keyword evidence="9" id="KW-0547">Nucleotide-binding</keyword>
<dbReference type="GO" id="GO:0005886">
    <property type="term" value="C:plasma membrane"/>
    <property type="evidence" value="ECO:0007669"/>
    <property type="project" value="UniProtKB-SubCell"/>
</dbReference>
<dbReference type="PROSITE" id="PS50885">
    <property type="entry name" value="HAMP"/>
    <property type="match status" value="1"/>
</dbReference>
<keyword evidence="14 15" id="KW-0472">Membrane</keyword>
<accession>A0A1G9CG62</accession>
<evidence type="ECO:0000256" key="4">
    <source>
        <dbReference type="ARBA" id="ARBA00015735"/>
    </source>
</evidence>
<dbReference type="InterPro" id="IPR003660">
    <property type="entry name" value="HAMP_dom"/>
</dbReference>
<evidence type="ECO:0000256" key="7">
    <source>
        <dbReference type="ARBA" id="ARBA00022679"/>
    </source>
</evidence>
<dbReference type="AlphaFoldDB" id="A0A1G9CG62"/>
<dbReference type="SUPFAM" id="SSF158472">
    <property type="entry name" value="HAMP domain-like"/>
    <property type="match status" value="1"/>
</dbReference>
<evidence type="ECO:0000256" key="1">
    <source>
        <dbReference type="ARBA" id="ARBA00000085"/>
    </source>
</evidence>
<dbReference type="Gene3D" id="1.10.287.130">
    <property type="match status" value="1"/>
</dbReference>
<evidence type="ECO:0000256" key="2">
    <source>
        <dbReference type="ARBA" id="ARBA00004651"/>
    </source>
</evidence>
<dbReference type="CDD" id="cd00075">
    <property type="entry name" value="HATPase"/>
    <property type="match status" value="1"/>
</dbReference>
<feature type="transmembrane region" description="Helical" evidence="15">
    <location>
        <begin position="16"/>
        <end position="37"/>
    </location>
</feature>
<evidence type="ECO:0000259" key="17">
    <source>
        <dbReference type="PROSITE" id="PS50885"/>
    </source>
</evidence>
<evidence type="ECO:0000256" key="10">
    <source>
        <dbReference type="ARBA" id="ARBA00022777"/>
    </source>
</evidence>
<keyword evidence="10 18" id="KW-0418">Kinase</keyword>
<dbReference type="SMART" id="SM00387">
    <property type="entry name" value="HATPase_c"/>
    <property type="match status" value="1"/>
</dbReference>
<feature type="domain" description="Histidine kinase" evidence="16">
    <location>
        <begin position="239"/>
        <end position="454"/>
    </location>
</feature>
<dbReference type="Gene3D" id="6.10.340.10">
    <property type="match status" value="1"/>
</dbReference>
<sequence>MNKNSLKYKWLRLSTLIISFTYLIFSTLLIYFTSLYLRDLEERALDRSLEELQHIYETQPINTISRNDIITSLYDEQTMILYTRSGNIVTTEPTNQLHDLPLDFVPVSDTVITSMETDDGNFLVGRSNIDTMYWNGYLTVIHPLDNYYLIIRTMVLIALIIGFLSILFTSIVSYFFSTQMVKPIRSIANQLKRIEGEGVSERLSLSTDTEETDYMVTSFNNMMDSLEESFNQQKQFVEDASHELRTPLQIIQGHLKLINRWGKNDPKILEESLNISIDELHRINKLVEELLLLTKNNPRQLEEVETVNIIDEINSRVDSMRKIHPDYHFAVEHSHDSIPFKINNHHLEQLLLIFLDNAVKYDTEYKYIITKTEKHNEYFDIIIMDHGIGIPEEDLENVFNRFYRVDKSRSRQQGGNGLGLSIGKKLIENYKGKVWFESEEGNFTKVIIRFPLNEGNS</sequence>
<dbReference type="SMART" id="SM00388">
    <property type="entry name" value="HisKA"/>
    <property type="match status" value="1"/>
</dbReference>
<keyword evidence="6" id="KW-0597">Phosphoprotein</keyword>
<dbReference type="FunFam" id="1.10.287.130:FF:000001">
    <property type="entry name" value="Two-component sensor histidine kinase"/>
    <property type="match status" value="1"/>
</dbReference>
<evidence type="ECO:0000256" key="9">
    <source>
        <dbReference type="ARBA" id="ARBA00022741"/>
    </source>
</evidence>
<comment type="catalytic activity">
    <reaction evidence="1">
        <text>ATP + protein L-histidine = ADP + protein N-phospho-L-histidine.</text>
        <dbReference type="EC" id="2.7.13.3"/>
    </reaction>
</comment>
<comment type="subcellular location">
    <subcellularLocation>
        <location evidence="2">Cell membrane</location>
        <topology evidence="2">Multi-pass membrane protein</topology>
    </subcellularLocation>
</comment>